<evidence type="ECO:0000313" key="2">
    <source>
        <dbReference type="EMBL" id="CDI54402.1"/>
    </source>
</evidence>
<name>A0A077R626_9BASI</name>
<protein>
    <submittedName>
        <fullName evidence="2">Uncharacterized protein</fullName>
    </submittedName>
</protein>
<feature type="region of interest" description="Disordered" evidence="1">
    <location>
        <begin position="41"/>
        <end position="78"/>
    </location>
</feature>
<dbReference type="AlphaFoldDB" id="A0A077R626"/>
<proteinExistence type="predicted"/>
<evidence type="ECO:0000256" key="1">
    <source>
        <dbReference type="SAM" id="MobiDB-lite"/>
    </source>
</evidence>
<sequence>MASNESVSRAALAPSRIHYGAIVRRISHLCRQVDTFAAPLPPPQAQAFSSQHADALQAHAHRHAGTMPGRQGVENNGRIFGMPRMVLVGGQSTGKS</sequence>
<accession>A0A077R626</accession>
<organism evidence="2">
    <name type="scientific">Melanopsichium pennsylvanicum 4</name>
    <dbReference type="NCBI Taxonomy" id="1398559"/>
    <lineage>
        <taxon>Eukaryota</taxon>
        <taxon>Fungi</taxon>
        <taxon>Dikarya</taxon>
        <taxon>Basidiomycota</taxon>
        <taxon>Ustilaginomycotina</taxon>
        <taxon>Ustilaginomycetes</taxon>
        <taxon>Ustilaginales</taxon>
        <taxon>Ustilaginaceae</taxon>
        <taxon>Melanopsichium</taxon>
    </lineage>
</organism>
<reference evidence="2" key="1">
    <citation type="journal article" date="2014" name="Genome Biol. Evol.">
        <title>Gene Loss Rather Than Gene Gain Is Associated with a Host Jump from Monocots to Dicots in the Smut Fungus Melanopsichium pennsylvanicum.</title>
        <authorList>
            <person name="Sharma R."/>
            <person name="Mishra B."/>
            <person name="Runge F."/>
            <person name="Thines M."/>
        </authorList>
    </citation>
    <scope>NUCLEOTIDE SEQUENCE</scope>
    <source>
        <strain evidence="2">4</strain>
    </source>
</reference>
<dbReference type="EMBL" id="HG529612">
    <property type="protein sequence ID" value="CDI54402.1"/>
    <property type="molecule type" value="Genomic_DNA"/>
</dbReference>